<feature type="compositionally biased region" description="Basic and acidic residues" evidence="1">
    <location>
        <begin position="247"/>
        <end position="262"/>
    </location>
</feature>
<evidence type="ECO:0000256" key="2">
    <source>
        <dbReference type="SAM" id="Phobius"/>
    </source>
</evidence>
<dbReference type="PANTHER" id="PTHR16861">
    <property type="entry name" value="GLYCOPROTEIN 38"/>
    <property type="match status" value="1"/>
</dbReference>
<reference evidence="3" key="1">
    <citation type="submission" date="2006-10" db="EMBL/GenBank/DDBJ databases">
        <authorList>
            <person name="Amadeo P."/>
            <person name="Zhao Q."/>
            <person name="Wortman J."/>
            <person name="Fraser-Liggett C."/>
            <person name="Carlton J."/>
        </authorList>
    </citation>
    <scope>NUCLEOTIDE SEQUENCE</scope>
    <source>
        <strain evidence="3">G3</strain>
    </source>
</reference>
<dbReference type="AlphaFoldDB" id="A2DQM6"/>
<keyword evidence="2" id="KW-0472">Membrane</keyword>
<dbReference type="VEuPathDB" id="TrichDB:TVAG_266730"/>
<evidence type="ECO:0000313" key="4">
    <source>
        <dbReference type="Proteomes" id="UP000001542"/>
    </source>
</evidence>
<protein>
    <submittedName>
        <fullName evidence="3">Uncharacterized protein</fullName>
    </submittedName>
</protein>
<proteinExistence type="predicted"/>
<reference evidence="3" key="2">
    <citation type="journal article" date="2007" name="Science">
        <title>Draft genome sequence of the sexually transmitted pathogen Trichomonas vaginalis.</title>
        <authorList>
            <person name="Carlton J.M."/>
            <person name="Hirt R.P."/>
            <person name="Silva J.C."/>
            <person name="Delcher A.L."/>
            <person name="Schatz M."/>
            <person name="Zhao Q."/>
            <person name="Wortman J.R."/>
            <person name="Bidwell S.L."/>
            <person name="Alsmark U.C.M."/>
            <person name="Besteiro S."/>
            <person name="Sicheritz-Ponten T."/>
            <person name="Noel C.J."/>
            <person name="Dacks J.B."/>
            <person name="Foster P.G."/>
            <person name="Simillion C."/>
            <person name="Van de Peer Y."/>
            <person name="Miranda-Saavedra D."/>
            <person name="Barton G.J."/>
            <person name="Westrop G.D."/>
            <person name="Mueller S."/>
            <person name="Dessi D."/>
            <person name="Fiori P.L."/>
            <person name="Ren Q."/>
            <person name="Paulsen I."/>
            <person name="Zhang H."/>
            <person name="Bastida-Corcuera F.D."/>
            <person name="Simoes-Barbosa A."/>
            <person name="Brown M.T."/>
            <person name="Hayes R.D."/>
            <person name="Mukherjee M."/>
            <person name="Okumura C.Y."/>
            <person name="Schneider R."/>
            <person name="Smith A.J."/>
            <person name="Vanacova S."/>
            <person name="Villalvazo M."/>
            <person name="Haas B.J."/>
            <person name="Pertea M."/>
            <person name="Feldblyum T.V."/>
            <person name="Utterback T.R."/>
            <person name="Shu C.L."/>
            <person name="Osoegawa K."/>
            <person name="de Jong P.J."/>
            <person name="Hrdy I."/>
            <person name="Horvathova L."/>
            <person name="Zubacova Z."/>
            <person name="Dolezal P."/>
            <person name="Malik S.B."/>
            <person name="Logsdon J.M. Jr."/>
            <person name="Henze K."/>
            <person name="Gupta A."/>
            <person name="Wang C.C."/>
            <person name="Dunne R.L."/>
            <person name="Upcroft J.A."/>
            <person name="Upcroft P."/>
            <person name="White O."/>
            <person name="Salzberg S.L."/>
            <person name="Tang P."/>
            <person name="Chiu C.-H."/>
            <person name="Lee Y.-S."/>
            <person name="Embley T.M."/>
            <person name="Coombs G.H."/>
            <person name="Mottram J.C."/>
            <person name="Tachezy J."/>
            <person name="Fraser-Liggett C.M."/>
            <person name="Johnson P.J."/>
        </authorList>
    </citation>
    <scope>NUCLEOTIDE SEQUENCE [LARGE SCALE GENOMIC DNA]</scope>
    <source>
        <strain evidence="3">G3</strain>
    </source>
</reference>
<feature type="compositionally biased region" description="Pro residues" evidence="1">
    <location>
        <begin position="173"/>
        <end position="199"/>
    </location>
</feature>
<evidence type="ECO:0000313" key="3">
    <source>
        <dbReference type="EMBL" id="EAY17310.1"/>
    </source>
</evidence>
<dbReference type="Proteomes" id="UP000001542">
    <property type="component" value="Unassembled WGS sequence"/>
</dbReference>
<evidence type="ECO:0000256" key="1">
    <source>
        <dbReference type="SAM" id="MobiDB-lite"/>
    </source>
</evidence>
<sequence length="270" mass="29338">MGGKNYTLLKNNVVAFDFIEAGKLYCIGNEEITAIVFDLSDFEADDYVYMTGNVKLSIGTTNDSQYKFDPTKTLIIVATTFDGNGDLTHFSSNDYDDEKLSIKYYDIEGNNIIPSMKALQSYDNFNTIEIKCSDLTYQFNLNYEIKSSLDKEAILINSKVGSHKFASDTTNPEPGPNPGPNPEPKPKPGPNPGPNPVSNPTPKEDEITGGKTGGGNGGKIAGAIIGVLIVIAIVCVVIFFVMKKRKASEEKESNDDQVHEDTSIDDAVGV</sequence>
<dbReference type="EMBL" id="DS113232">
    <property type="protein sequence ID" value="EAY17310.1"/>
    <property type="molecule type" value="Genomic_DNA"/>
</dbReference>
<feature type="region of interest" description="Disordered" evidence="1">
    <location>
        <begin position="247"/>
        <end position="270"/>
    </location>
</feature>
<feature type="transmembrane region" description="Helical" evidence="2">
    <location>
        <begin position="220"/>
        <end position="241"/>
    </location>
</feature>
<dbReference type="SMR" id="A2DQM6"/>
<dbReference type="KEGG" id="tva:4775327"/>
<organism evidence="3 4">
    <name type="scientific">Trichomonas vaginalis (strain ATCC PRA-98 / G3)</name>
    <dbReference type="NCBI Taxonomy" id="412133"/>
    <lineage>
        <taxon>Eukaryota</taxon>
        <taxon>Metamonada</taxon>
        <taxon>Parabasalia</taxon>
        <taxon>Trichomonadida</taxon>
        <taxon>Trichomonadidae</taxon>
        <taxon>Trichomonas</taxon>
    </lineage>
</organism>
<name>A2DQM6_TRIV3</name>
<dbReference type="VEuPathDB" id="TrichDB:TVAGG3_0591720"/>
<dbReference type="PANTHER" id="PTHR16861:SF4">
    <property type="entry name" value="SH3 DOMAIN PROTEIN (AFU_ORTHOLOGUE AFUA_1G13610)"/>
    <property type="match status" value="1"/>
</dbReference>
<keyword evidence="4" id="KW-1185">Reference proteome</keyword>
<feature type="region of interest" description="Disordered" evidence="1">
    <location>
        <begin position="164"/>
        <end position="215"/>
    </location>
</feature>
<dbReference type="RefSeq" id="XP_001329533.1">
    <property type="nucleotide sequence ID" value="XM_001329498.1"/>
</dbReference>
<dbReference type="InParanoid" id="A2DQM6"/>
<accession>A2DQM6</accession>
<gene>
    <name evidence="3" type="ORF">TVAG_266730</name>
</gene>
<keyword evidence="2" id="KW-0812">Transmembrane</keyword>
<keyword evidence="2" id="KW-1133">Transmembrane helix</keyword>